<keyword evidence="6" id="KW-1185">Reference proteome</keyword>
<accession>A0A1X7R4Z0</accession>
<evidence type="ECO:0000313" key="5">
    <source>
        <dbReference type="EMBL" id="SMN20738.1"/>
    </source>
</evidence>
<dbReference type="OrthoDB" id="10263003at2759"/>
<evidence type="ECO:0000256" key="4">
    <source>
        <dbReference type="SAM" id="Coils"/>
    </source>
</evidence>
<evidence type="ECO:0000313" key="6">
    <source>
        <dbReference type="Proteomes" id="UP000196158"/>
    </source>
</evidence>
<dbReference type="Gene3D" id="6.10.250.1620">
    <property type="match status" value="1"/>
</dbReference>
<dbReference type="GO" id="GO:0033178">
    <property type="term" value="C:proton-transporting two-sector ATPase complex, catalytic domain"/>
    <property type="evidence" value="ECO:0007669"/>
    <property type="project" value="InterPro"/>
</dbReference>
<evidence type="ECO:0000256" key="2">
    <source>
        <dbReference type="ARBA" id="ARBA00022448"/>
    </source>
</evidence>
<dbReference type="STRING" id="1789683.A0A1X7R4Z0"/>
<dbReference type="InterPro" id="IPR002842">
    <property type="entry name" value="ATPase_V1_Esu"/>
</dbReference>
<dbReference type="EMBL" id="FXLY01000006">
    <property type="protein sequence ID" value="SMN20738.1"/>
    <property type="molecule type" value="Genomic_DNA"/>
</dbReference>
<dbReference type="PANTHER" id="PTHR45715">
    <property type="entry name" value="ATPASE H+-TRANSPORTING V1 SUBUNIT E1A-RELATED"/>
    <property type="match status" value="1"/>
</dbReference>
<dbReference type="SUPFAM" id="SSF160527">
    <property type="entry name" value="V-type ATPase subunit E-like"/>
    <property type="match status" value="1"/>
</dbReference>
<dbReference type="Gene3D" id="3.30.2320.30">
    <property type="entry name" value="ATP synthase, E subunit, C-terminal"/>
    <property type="match status" value="1"/>
</dbReference>
<evidence type="ECO:0000256" key="3">
    <source>
        <dbReference type="ARBA" id="ARBA00023065"/>
    </source>
</evidence>
<dbReference type="Pfam" id="PF01991">
    <property type="entry name" value="vATP-synt_E"/>
    <property type="match status" value="1"/>
</dbReference>
<keyword evidence="2" id="KW-0813">Transport</keyword>
<organism evidence="5 6">
    <name type="scientific">Maudiozyma saulgeensis</name>
    <dbReference type="NCBI Taxonomy" id="1789683"/>
    <lineage>
        <taxon>Eukaryota</taxon>
        <taxon>Fungi</taxon>
        <taxon>Dikarya</taxon>
        <taxon>Ascomycota</taxon>
        <taxon>Saccharomycotina</taxon>
        <taxon>Saccharomycetes</taxon>
        <taxon>Saccharomycetales</taxon>
        <taxon>Saccharomycetaceae</taxon>
        <taxon>Maudiozyma</taxon>
    </lineage>
</organism>
<dbReference type="Proteomes" id="UP000196158">
    <property type="component" value="Unassembled WGS sequence"/>
</dbReference>
<proteinExistence type="inferred from homology"/>
<dbReference type="HAMAP" id="MF_00311">
    <property type="entry name" value="ATP_synth_E_arch"/>
    <property type="match status" value="1"/>
</dbReference>
<dbReference type="GO" id="GO:0046961">
    <property type="term" value="F:proton-transporting ATPase activity, rotational mechanism"/>
    <property type="evidence" value="ECO:0007669"/>
    <property type="project" value="InterPro"/>
</dbReference>
<feature type="coiled-coil region" evidence="4">
    <location>
        <begin position="15"/>
        <end position="46"/>
    </location>
</feature>
<reference evidence="5 6" key="1">
    <citation type="submission" date="2017-04" db="EMBL/GenBank/DDBJ databases">
        <authorList>
            <person name="Afonso C.L."/>
            <person name="Miller P.J."/>
            <person name="Scott M.A."/>
            <person name="Spackman E."/>
            <person name="Goraichik I."/>
            <person name="Dimitrov K.M."/>
            <person name="Suarez D.L."/>
            <person name="Swayne D.E."/>
        </authorList>
    </citation>
    <scope>NUCLEOTIDE SEQUENCE [LARGE SCALE GENOMIC DNA]</scope>
</reference>
<name>A0A1X7R4Z0_9SACH</name>
<dbReference type="AlphaFoldDB" id="A0A1X7R4Z0"/>
<keyword evidence="3" id="KW-0406">Ion transport</keyword>
<gene>
    <name evidence="5" type="ORF">KASA_0M01320G</name>
</gene>
<comment type="similarity">
    <text evidence="1">Belongs to the V-ATPase E subunit family.</text>
</comment>
<sequence length="232" mass="26354">MSSSIITSLTPNQVNDELNKMQQFIRKEAEEKAREIELKANQEYEIEKTSIVRSETANIDANSADKLKKANLKQQITKSTIANKTRLKVLTQRQESLNEIFEETKDALVKITKNKQQYKPILQSLILEGLLKLLEDSALVRVTPADKQLANELIPSLVKEYKEISKRDINIIIDTEDALAKEDIGGAIVTDAAKKIELNNTLEERLKLLSEEALPAIRLEMFGVTKTRKFFD</sequence>
<dbReference type="InterPro" id="IPR038495">
    <property type="entry name" value="ATPase_E_C"/>
</dbReference>
<protein>
    <submittedName>
        <fullName evidence="5">Similar to Saccharomyces cerevisiae YOR332W VMA4 Subunit E of the eight-subunit V1 peripheral membrane domain of the vacuolar H+-ATPase (V-ATPase)</fullName>
    </submittedName>
</protein>
<keyword evidence="4" id="KW-0175">Coiled coil</keyword>
<evidence type="ECO:0000256" key="1">
    <source>
        <dbReference type="ARBA" id="ARBA00005901"/>
    </source>
</evidence>